<comment type="caution">
    <text evidence="1">The sequence shown here is derived from an EMBL/GenBank/DDBJ whole genome shotgun (WGS) entry which is preliminary data.</text>
</comment>
<keyword evidence="2" id="KW-1185">Reference proteome</keyword>
<protein>
    <submittedName>
        <fullName evidence="1">Uncharacterized protein</fullName>
    </submittedName>
</protein>
<dbReference type="EMBL" id="PQXH01000051">
    <property type="protein sequence ID" value="TGO14580.1"/>
    <property type="molecule type" value="Genomic_DNA"/>
</dbReference>
<accession>A0A4Z1ET45</accession>
<evidence type="ECO:0000313" key="2">
    <source>
        <dbReference type="Proteomes" id="UP000297777"/>
    </source>
</evidence>
<dbReference type="AlphaFoldDB" id="A0A4Z1ET45"/>
<organism evidence="1 2">
    <name type="scientific">Botrytis tulipae</name>
    <dbReference type="NCBI Taxonomy" id="87230"/>
    <lineage>
        <taxon>Eukaryota</taxon>
        <taxon>Fungi</taxon>
        <taxon>Dikarya</taxon>
        <taxon>Ascomycota</taxon>
        <taxon>Pezizomycotina</taxon>
        <taxon>Leotiomycetes</taxon>
        <taxon>Helotiales</taxon>
        <taxon>Sclerotiniaceae</taxon>
        <taxon>Botrytis</taxon>
    </lineage>
</organism>
<sequence>MEEIRLFSAFKARIIDLEEQLEEKDKLLKVTDSKVEKLRETISVQKQTINERDSIILSIQNLEAWHEGACEAAGLQLNWQEGFKKLWSAYSNQAKELKAFKQADTFEGISNQFADLRKTISAQYQITKQRDELLAGMNLTIKKRNLTITEKDLLISSADPNAFPLFADIKVARLGGLTYQKGRVFADIDLTSSVKEVQVDAKGSTINDCVIKLLVDQLICLYKKYDDVNAACQLQMITESFKKPLYEIALKVRAREMENAIASRTSSTPREKITGPGNHAAHGADALANAQMVLETDSKTDVGRLISGKREQFEFTYLVPPEIVHKFGSAWDDSYFPNFIQLLNLYQDLKIWRSEGIGILEFPTRRYSTKRLVNRIYPSEELNNAEAFDADKEAIKEWNELWDISSELRDKPRKFRRENNFLVRKDSHRRSLEETSRGTNALCSATPNSSSSILPAVLPLDLESARDLNHEQLQYRAALLISKLHPQKKLKNDVEWAADAKVCKELEELNEIECQLYADQKKINRRHR</sequence>
<evidence type="ECO:0000313" key="1">
    <source>
        <dbReference type="EMBL" id="TGO14580.1"/>
    </source>
</evidence>
<gene>
    <name evidence="1" type="ORF">BTUL_0051g00460</name>
</gene>
<name>A0A4Z1ET45_9HELO</name>
<proteinExistence type="predicted"/>
<dbReference type="Proteomes" id="UP000297777">
    <property type="component" value="Unassembled WGS sequence"/>
</dbReference>
<reference evidence="1 2" key="1">
    <citation type="submission" date="2017-12" db="EMBL/GenBank/DDBJ databases">
        <title>Comparative genomics of Botrytis spp.</title>
        <authorList>
            <person name="Valero-Jimenez C.A."/>
            <person name="Tapia P."/>
            <person name="Veloso J."/>
            <person name="Silva-Moreno E."/>
            <person name="Staats M."/>
            <person name="Valdes J.H."/>
            <person name="Van Kan J.A.L."/>
        </authorList>
    </citation>
    <scope>NUCLEOTIDE SEQUENCE [LARGE SCALE GENOMIC DNA]</scope>
    <source>
        <strain evidence="1 2">Bt9001</strain>
    </source>
</reference>
<dbReference type="OrthoDB" id="3539435at2759"/>